<comment type="caution">
    <text evidence="2">The sequence shown here is derived from an EMBL/GenBank/DDBJ whole genome shotgun (WGS) entry which is preliminary data.</text>
</comment>
<feature type="transmembrane region" description="Helical" evidence="1">
    <location>
        <begin position="50"/>
        <end position="73"/>
    </location>
</feature>
<dbReference type="OrthoDB" id="3831302at2"/>
<keyword evidence="1" id="KW-0812">Transmembrane</keyword>
<evidence type="ECO:0000256" key="1">
    <source>
        <dbReference type="SAM" id="Phobius"/>
    </source>
</evidence>
<keyword evidence="1" id="KW-0472">Membrane</keyword>
<reference evidence="2 3" key="1">
    <citation type="submission" date="2019-11" db="EMBL/GenBank/DDBJ databases">
        <title>Draft genome of Amycolatopsis RM579.</title>
        <authorList>
            <person name="Duangmal K."/>
            <person name="Mingma R."/>
        </authorList>
    </citation>
    <scope>NUCLEOTIDE SEQUENCE [LARGE SCALE GENOMIC DNA]</scope>
    <source>
        <strain evidence="2 3">RM579</strain>
    </source>
</reference>
<accession>A0A6N7Z5F7</accession>
<dbReference type="Proteomes" id="UP000440096">
    <property type="component" value="Unassembled WGS sequence"/>
</dbReference>
<keyword evidence="1" id="KW-1133">Transmembrane helix</keyword>
<dbReference type="Pfam" id="PF19939">
    <property type="entry name" value="DUF6401"/>
    <property type="match status" value="1"/>
</dbReference>
<sequence length="113" mass="11931">MLSLLAEFSARRTLDSLHRQLGAGLLAAAAAPGLLAVIDQHAAAVRDIMLYGVEGSAAVAASVVLAGYASGLLDQAKEHGWRFTSPADWNHADWFTARLLAICALAKRHDAHS</sequence>
<gene>
    <name evidence="2" type="ORF">GKO32_17470</name>
</gene>
<keyword evidence="3" id="KW-1185">Reference proteome</keyword>
<feature type="transmembrane region" description="Helical" evidence="1">
    <location>
        <begin position="21"/>
        <end position="38"/>
    </location>
</feature>
<organism evidence="2 3">
    <name type="scientific">Amycolatopsis pithecellobii</name>
    <dbReference type="NCBI Taxonomy" id="664692"/>
    <lineage>
        <taxon>Bacteria</taxon>
        <taxon>Bacillati</taxon>
        <taxon>Actinomycetota</taxon>
        <taxon>Actinomycetes</taxon>
        <taxon>Pseudonocardiales</taxon>
        <taxon>Pseudonocardiaceae</taxon>
        <taxon>Amycolatopsis</taxon>
    </lineage>
</organism>
<dbReference type="EMBL" id="WMBA01000025">
    <property type="protein sequence ID" value="MTD55750.1"/>
    <property type="molecule type" value="Genomic_DNA"/>
</dbReference>
<dbReference type="InterPro" id="IPR045647">
    <property type="entry name" value="DUF6401"/>
</dbReference>
<protein>
    <submittedName>
        <fullName evidence="2">Uncharacterized protein</fullName>
    </submittedName>
</protein>
<dbReference type="AlphaFoldDB" id="A0A6N7Z5F7"/>
<name>A0A6N7Z5F7_9PSEU</name>
<evidence type="ECO:0000313" key="2">
    <source>
        <dbReference type="EMBL" id="MTD55750.1"/>
    </source>
</evidence>
<dbReference type="RefSeq" id="WP_154757946.1">
    <property type="nucleotide sequence ID" value="NZ_WMBA01000025.1"/>
</dbReference>
<evidence type="ECO:0000313" key="3">
    <source>
        <dbReference type="Proteomes" id="UP000440096"/>
    </source>
</evidence>
<proteinExistence type="predicted"/>